<dbReference type="Gene3D" id="4.10.240.10">
    <property type="entry name" value="Zn(2)-C6 fungal-type DNA-binding domain"/>
    <property type="match status" value="1"/>
</dbReference>
<dbReference type="GO" id="GO:0005634">
    <property type="term" value="C:nucleus"/>
    <property type="evidence" value="ECO:0007669"/>
    <property type="project" value="UniProtKB-SubCell"/>
</dbReference>
<keyword evidence="4" id="KW-0238">DNA-binding</keyword>
<evidence type="ECO:0000256" key="3">
    <source>
        <dbReference type="ARBA" id="ARBA00023015"/>
    </source>
</evidence>
<dbReference type="CDD" id="cd00067">
    <property type="entry name" value="GAL4"/>
    <property type="match status" value="1"/>
</dbReference>
<dbReference type="PANTHER" id="PTHR47338:SF5">
    <property type="entry name" value="ZN(II)2CYS6 TRANSCRIPTION FACTOR (EUROFUNG)"/>
    <property type="match status" value="1"/>
</dbReference>
<keyword evidence="5" id="KW-0804">Transcription</keyword>
<evidence type="ECO:0000256" key="7">
    <source>
        <dbReference type="SAM" id="MobiDB-lite"/>
    </source>
</evidence>
<proteinExistence type="predicted"/>
<evidence type="ECO:0000313" key="9">
    <source>
        <dbReference type="EMBL" id="CRL19809.1"/>
    </source>
</evidence>
<dbReference type="SMART" id="SM00906">
    <property type="entry name" value="Fungal_trans"/>
    <property type="match status" value="1"/>
</dbReference>
<accession>A0A0G4P0I6</accession>
<dbReference type="GO" id="GO:0000981">
    <property type="term" value="F:DNA-binding transcription factor activity, RNA polymerase II-specific"/>
    <property type="evidence" value="ECO:0007669"/>
    <property type="project" value="InterPro"/>
</dbReference>
<reference evidence="9 10" key="1">
    <citation type="journal article" date="2014" name="Nat. Commun.">
        <title>Multiple recent horizontal transfers of a large genomic region in cheese making fungi.</title>
        <authorList>
            <person name="Cheeseman K."/>
            <person name="Ropars J."/>
            <person name="Renault P."/>
            <person name="Dupont J."/>
            <person name="Gouzy J."/>
            <person name="Branca A."/>
            <person name="Abraham A.L."/>
            <person name="Ceppi M."/>
            <person name="Conseiller E."/>
            <person name="Debuchy R."/>
            <person name="Malagnac F."/>
            <person name="Goarin A."/>
            <person name="Silar P."/>
            <person name="Lacoste S."/>
            <person name="Sallet E."/>
            <person name="Bensimon A."/>
            <person name="Giraud T."/>
            <person name="Brygoo Y."/>
        </authorList>
    </citation>
    <scope>NUCLEOTIDE SEQUENCE [LARGE SCALE GENOMIC DNA]</scope>
    <source>
        <strain evidence="10">FM 013</strain>
    </source>
</reference>
<keyword evidence="2" id="KW-0479">Metal-binding</keyword>
<dbReference type="InterPro" id="IPR001138">
    <property type="entry name" value="Zn2Cys6_DnaBD"/>
</dbReference>
<evidence type="ECO:0000256" key="6">
    <source>
        <dbReference type="ARBA" id="ARBA00023242"/>
    </source>
</evidence>
<protein>
    <submittedName>
        <fullName evidence="9">Fungal transcriptional regulatory protein, N-terminal</fullName>
    </submittedName>
</protein>
<dbReference type="InterPro" id="IPR036864">
    <property type="entry name" value="Zn2-C6_fun-type_DNA-bd_sf"/>
</dbReference>
<keyword evidence="6" id="KW-0539">Nucleus</keyword>
<dbReference type="PANTHER" id="PTHR47338">
    <property type="entry name" value="ZN(II)2CYS6 TRANSCRIPTION FACTOR (EUROFUNG)-RELATED"/>
    <property type="match status" value="1"/>
</dbReference>
<evidence type="ECO:0000256" key="5">
    <source>
        <dbReference type="ARBA" id="ARBA00023163"/>
    </source>
</evidence>
<keyword evidence="10" id="KW-1185">Reference proteome</keyword>
<name>A0A0G4P0I6_PENC3</name>
<feature type="region of interest" description="Disordered" evidence="7">
    <location>
        <begin position="15"/>
        <end position="47"/>
    </location>
</feature>
<evidence type="ECO:0000256" key="2">
    <source>
        <dbReference type="ARBA" id="ARBA00022723"/>
    </source>
</evidence>
<dbReference type="GO" id="GO:0008270">
    <property type="term" value="F:zinc ion binding"/>
    <property type="evidence" value="ECO:0007669"/>
    <property type="project" value="InterPro"/>
</dbReference>
<dbReference type="EMBL" id="HG793136">
    <property type="protein sequence ID" value="CRL19809.1"/>
    <property type="molecule type" value="Genomic_DNA"/>
</dbReference>
<evidence type="ECO:0000256" key="4">
    <source>
        <dbReference type="ARBA" id="ARBA00023125"/>
    </source>
</evidence>
<gene>
    <name evidence="9" type="ORF">PCAMFM013_S003g000600</name>
</gene>
<evidence type="ECO:0000313" key="10">
    <source>
        <dbReference type="Proteomes" id="UP000053732"/>
    </source>
</evidence>
<dbReference type="AlphaFoldDB" id="A0A0G4P0I6"/>
<keyword evidence="3" id="KW-0805">Transcription regulation</keyword>
<comment type="subcellular location">
    <subcellularLocation>
        <location evidence="1">Nucleus</location>
    </subcellularLocation>
</comment>
<dbReference type="Proteomes" id="UP000053732">
    <property type="component" value="Unassembled WGS sequence"/>
</dbReference>
<dbReference type="PROSITE" id="PS50048">
    <property type="entry name" value="ZN2_CY6_FUNGAL_2"/>
    <property type="match status" value="1"/>
</dbReference>
<dbReference type="SUPFAM" id="SSF57701">
    <property type="entry name" value="Zn2/Cys6 DNA-binding domain"/>
    <property type="match status" value="1"/>
</dbReference>
<dbReference type="CDD" id="cd12148">
    <property type="entry name" value="fungal_TF_MHR"/>
    <property type="match status" value="1"/>
</dbReference>
<dbReference type="Pfam" id="PF04082">
    <property type="entry name" value="Fungal_trans"/>
    <property type="match status" value="1"/>
</dbReference>
<organism evidence="9 10">
    <name type="scientific">Penicillium camemberti (strain FM 013)</name>
    <dbReference type="NCBI Taxonomy" id="1429867"/>
    <lineage>
        <taxon>Eukaryota</taxon>
        <taxon>Fungi</taxon>
        <taxon>Dikarya</taxon>
        <taxon>Ascomycota</taxon>
        <taxon>Pezizomycotina</taxon>
        <taxon>Eurotiomycetes</taxon>
        <taxon>Eurotiomycetidae</taxon>
        <taxon>Eurotiales</taxon>
        <taxon>Aspergillaceae</taxon>
        <taxon>Penicillium</taxon>
    </lineage>
</organism>
<dbReference type="GO" id="GO:0003677">
    <property type="term" value="F:DNA binding"/>
    <property type="evidence" value="ECO:0007669"/>
    <property type="project" value="UniProtKB-KW"/>
</dbReference>
<sequence>MTSVRVKNNGSEYATRIWNTSPDGHTSSSLSYPAGVGPRQGPPSVNQVTETSMFKWSPIKACRRRKKRCDAPRLTLVTQGNQPACSACSNWKIECVYASGSQTPLDHGVPTTNSAMERDLATFVQDLPNTSFDFLPEFFPLTSDTTHGVLGCDEQSPHGLTLVDPSRPSPTNLSSYPTVLLPSPEQNIQLINEFFDRSHHLLPCIHKETILNRSRGSQGLALSTPLEWAILATAVRTTRGAMASRADIFLQTAVDLLAQSPIIQENVLRDLQAAVWCVFSLYHSGAITKAVVLLAQAYSLACLNGLNRLDDPNPNMLVTIRFSPLEEEECRCTLWALFILDRQINHLVGRHFVIDDMLWCVNYPLDNRSLQNGLSADLEGYDRDLAALASDKTNVPIGACLTRLVCKATVILGRIVTYKNIKPMPPSADGAQSRLAEFHELQSTLACFWVSLPPYVHNVAEVPPESAGQTFWLLIVAHTCSAILFYVTEVERRGPGGANLPTERENFICTYKSVNKIVTGLRQVSGLVIDAVLNPMLAPSYFMCCRFILAQWRLSQQGSYRLDLNLVLKLLERMSQEQAQLPRIYKDIIDQELGRHMQPGGGVVQSLLRTDYCFMI</sequence>
<dbReference type="Pfam" id="PF00172">
    <property type="entry name" value="Zn_clus"/>
    <property type="match status" value="1"/>
</dbReference>
<evidence type="ECO:0000256" key="1">
    <source>
        <dbReference type="ARBA" id="ARBA00004123"/>
    </source>
</evidence>
<dbReference type="GO" id="GO:0006351">
    <property type="term" value="P:DNA-templated transcription"/>
    <property type="evidence" value="ECO:0007669"/>
    <property type="project" value="InterPro"/>
</dbReference>
<evidence type="ECO:0000259" key="8">
    <source>
        <dbReference type="PROSITE" id="PS50048"/>
    </source>
</evidence>
<dbReference type="STRING" id="1429867.A0A0G4P0I6"/>
<dbReference type="InterPro" id="IPR007219">
    <property type="entry name" value="XnlR_reg_dom"/>
</dbReference>
<dbReference type="InterPro" id="IPR050815">
    <property type="entry name" value="TF_fung"/>
</dbReference>
<feature type="domain" description="Zn(2)-C6 fungal-type" evidence="8">
    <location>
        <begin position="62"/>
        <end position="97"/>
    </location>
</feature>
<feature type="compositionally biased region" description="Polar residues" evidence="7">
    <location>
        <begin position="15"/>
        <end position="31"/>
    </location>
</feature>